<dbReference type="Pfam" id="PF01012">
    <property type="entry name" value="ETF"/>
    <property type="match status" value="1"/>
</dbReference>
<dbReference type="GO" id="GO:0009055">
    <property type="term" value="F:electron transfer activity"/>
    <property type="evidence" value="ECO:0007669"/>
    <property type="project" value="InterPro"/>
</dbReference>
<name>A0A2N6UJX2_9FIRM</name>
<evidence type="ECO:0000256" key="1">
    <source>
        <dbReference type="ARBA" id="ARBA00042002"/>
    </source>
</evidence>
<evidence type="ECO:0000313" key="4">
    <source>
        <dbReference type="Proteomes" id="UP000235658"/>
    </source>
</evidence>
<feature type="domain" description="Electron transfer flavoprotein alpha/beta-subunit N-terminal" evidence="2">
    <location>
        <begin position="22"/>
        <end position="219"/>
    </location>
</feature>
<accession>A0A2N6UJX2</accession>
<dbReference type="AlphaFoldDB" id="A0A2N6UJX2"/>
<dbReference type="PANTHER" id="PTHR21294:SF17">
    <property type="entry name" value="PROTEIN FIXA"/>
    <property type="match status" value="1"/>
</dbReference>
<sequence length="270" mass="29849">MNIFVCAKQVPDTNEIKIDPETNTLIRKGVPSILNTYDAFALEQALRIKDKDPENVKITVISMGPPQAESMLRDTLAVGADKAYLVTDRKFGGSDTLATSYIISEAIKEVAKREGDYDMIFCGLQAIDGDTAQVGPEIAEHLDVPQVTYAYTAELNDEGIKVLKEVEGGALNIQAKLPALVTFTKYGDEELRYPKIKNKMKAKKATIEQITFEELKENIDEKAIGLKGSPTRVKKSYTPEHKKSGEIYNDEDASVSVDKLMNALSDEKLI</sequence>
<dbReference type="InterPro" id="IPR033948">
    <property type="entry name" value="ETF_beta_N"/>
</dbReference>
<dbReference type="SUPFAM" id="SSF52402">
    <property type="entry name" value="Adenine nucleotide alpha hydrolases-like"/>
    <property type="match status" value="1"/>
</dbReference>
<dbReference type="Gene3D" id="3.40.50.620">
    <property type="entry name" value="HUPs"/>
    <property type="match status" value="1"/>
</dbReference>
<organism evidence="3 4">
    <name type="scientific">Anaerococcus hydrogenalis</name>
    <dbReference type="NCBI Taxonomy" id="33029"/>
    <lineage>
        <taxon>Bacteria</taxon>
        <taxon>Bacillati</taxon>
        <taxon>Bacillota</taxon>
        <taxon>Tissierellia</taxon>
        <taxon>Tissierellales</taxon>
        <taxon>Peptoniphilaceae</taxon>
        <taxon>Anaerococcus</taxon>
    </lineage>
</organism>
<evidence type="ECO:0000313" key="3">
    <source>
        <dbReference type="EMBL" id="PMC82171.1"/>
    </source>
</evidence>
<dbReference type="Proteomes" id="UP000235658">
    <property type="component" value="Unassembled WGS sequence"/>
</dbReference>
<reference evidence="3 4" key="1">
    <citation type="submission" date="2017-09" db="EMBL/GenBank/DDBJ databases">
        <title>Bacterial strain isolated from the female urinary microbiota.</title>
        <authorList>
            <person name="Thomas-White K."/>
            <person name="Kumar N."/>
            <person name="Forster S."/>
            <person name="Putonti C."/>
            <person name="Lawley T."/>
            <person name="Wolfe A.J."/>
        </authorList>
    </citation>
    <scope>NUCLEOTIDE SEQUENCE [LARGE SCALE GENOMIC DNA]</scope>
    <source>
        <strain evidence="3 4">UMB0204</strain>
    </source>
</reference>
<dbReference type="PANTHER" id="PTHR21294">
    <property type="entry name" value="ELECTRON TRANSFER FLAVOPROTEIN BETA-SUBUNIT"/>
    <property type="match status" value="1"/>
</dbReference>
<dbReference type="InterPro" id="IPR014729">
    <property type="entry name" value="Rossmann-like_a/b/a_fold"/>
</dbReference>
<dbReference type="RefSeq" id="WP_004817052.1">
    <property type="nucleotide sequence ID" value="NZ_CAUPDS010000010.1"/>
</dbReference>
<gene>
    <name evidence="3" type="ORF">CJ192_00100</name>
</gene>
<proteinExistence type="predicted"/>
<comment type="caution">
    <text evidence="3">The sequence shown here is derived from an EMBL/GenBank/DDBJ whole genome shotgun (WGS) entry which is preliminary data.</text>
</comment>
<protein>
    <recommendedName>
        <fullName evidence="1">Electron transfer flavoprotein small subunit</fullName>
    </recommendedName>
</protein>
<evidence type="ECO:0000259" key="2">
    <source>
        <dbReference type="SMART" id="SM00893"/>
    </source>
</evidence>
<dbReference type="InterPro" id="IPR014730">
    <property type="entry name" value="ETF_a/b_N"/>
</dbReference>
<dbReference type="CDD" id="cd01714">
    <property type="entry name" value="ETF_beta"/>
    <property type="match status" value="1"/>
</dbReference>
<dbReference type="GeneID" id="84577577"/>
<dbReference type="PIRSF" id="PIRSF000090">
    <property type="entry name" value="Beta-ETF"/>
    <property type="match status" value="1"/>
</dbReference>
<dbReference type="SMART" id="SM00893">
    <property type="entry name" value="ETF"/>
    <property type="match status" value="1"/>
</dbReference>
<dbReference type="InterPro" id="IPR012255">
    <property type="entry name" value="ETF_b"/>
</dbReference>
<dbReference type="EMBL" id="PNHP01000001">
    <property type="protein sequence ID" value="PMC82171.1"/>
    <property type="molecule type" value="Genomic_DNA"/>
</dbReference>